<reference evidence="10" key="1">
    <citation type="journal article" date="2023" name="Genome Biol. Evol.">
        <title>First Whole Genome Sequence and Flow Cytometry Genome Size Data for the Lichen-Forming Fungus Ramalina farinacea (Ascomycota).</title>
        <authorList>
            <person name="Llewellyn T."/>
            <person name="Mian S."/>
            <person name="Hill R."/>
            <person name="Leitch I.J."/>
            <person name="Gaya E."/>
        </authorList>
    </citation>
    <scope>NUCLEOTIDE SEQUENCE</scope>
    <source>
        <strain evidence="10">LIQ254RAFAR</strain>
    </source>
</reference>
<dbReference type="Proteomes" id="UP001161017">
    <property type="component" value="Unassembled WGS sequence"/>
</dbReference>
<dbReference type="AlphaFoldDB" id="A0AA43QVG4"/>
<feature type="compositionally biased region" description="Polar residues" evidence="9">
    <location>
        <begin position="942"/>
        <end position="957"/>
    </location>
</feature>
<sequence length="1241" mass="136570">MPSKSKAKALGPKGSSKVPSQQTSSTANIPAVNPANSPTAIQGNLQTKPGFSKETQAPSTDPAPPHMPQLSEDGATAASGVNRKKQKRRMKEAAKRAASQSADAGSQMGNLGDTNHTNGYDYGDSEYDGPEQYGPTEGEDVYYTDEAGRNYDGSYTSGQVQTNGYSNHNYIAQEPLGAKKKKKSQKNAKALGSYYNPSENLSLATHGHFQRPPPPPPPLSDTRSTSVSHAMRNGSRDRIWNTSTAEERERIKEFWLSLGEEDRRGLVRIEKEAVLKKMKEQQKHSCSCTVCGRKRIAIEEELEVLYDAYYEELETYANHQQFSLDASPIPPTRQYGRPSAPLPLRQNPGFRSGSARARVEELGDEDDAGDEEEFSDEDEDDDISDDDLDPPLAASGGIFNFGNSLTAQGGILTVADDLLKNDGKKFIEMMEQLAERRMQREEESRMVAGGHGYPPISHRQQEEDEDGYEDEEDEEDYNSEEDEEFEDDEMEAMTEEQRMEEGRRMFQIFAARMFEQRVLNAYRQKVAEERQKKLIEELAEDEQLDAQREAKKAKEAQKKKDKRQKAKQAKDEERAKKEAEKAAEEAALREIEAKKAEEQRQRKEEQRKKKEAEKRAAEEERRRKEEERLRQIQEKKEQQAEQERKQREQKEREKKKREDSKRKEREDRDAKEQEARAKKEREASDRKEREARMKSESDAKERLKQEEATAKQAASAPKRQSPASVLPVPTAHAASLLPPNNISSHPSPRLPIATPALPKPPTPGRVRQKSFHGSRTASPKPSQAPSSSTASPAASLDQQPAPLPSHSRKSSQPGGIPPLPVQQPRFSPVGPPPGIASQPPGFHGMNPMPNNTFPSNFGHTMSPMTSHSQLQHPPGFPNQYPMGSNHFRNPNMPYPPSLNTARPYAAAQTHNIGQPISHGTGSHPPSSINQMNHFGAPHETKPTYSHSRNPSGSSSAISRDPHQAPAPIQRPSSVTPHQPAENVRPTSRDVDDLSNHLSSRSLLKDSEPEKESPFDDLRRGSVADGGPRTQRQGPGATAGLAPIGTSARMDKGSQAASSLWSNPSAPFGAPNRGAQPFQTAPGFGRPTNANNAFGAVGGGIRSNAPRALRVRLLVCNICHKMSTANPASGGWHVADQVLQELQPVMPRNEPMIFISEMLELCDTEGNSQNGGGYFESKGHPKGYLLKHHTNEATNDRGGNSLGEIGSPISAGSGGGNSLPPIGGQASYQQHGGFPPSSGFST</sequence>
<keyword evidence="7 8" id="KW-0175">Coiled coil</keyword>
<feature type="compositionally biased region" description="Acidic residues" evidence="9">
    <location>
        <begin position="462"/>
        <end position="494"/>
    </location>
</feature>
<dbReference type="GO" id="GO:0005737">
    <property type="term" value="C:cytoplasm"/>
    <property type="evidence" value="ECO:0007669"/>
    <property type="project" value="UniProtKB-SubCell"/>
</dbReference>
<feature type="region of interest" description="Disordered" evidence="9">
    <location>
        <begin position="540"/>
        <end position="1086"/>
    </location>
</feature>
<feature type="compositionally biased region" description="Basic and acidic residues" evidence="9">
    <location>
        <begin position="568"/>
        <end position="709"/>
    </location>
</feature>
<dbReference type="PANTHER" id="PTHR31780">
    <property type="entry name" value="STRESS RESPONSE PROTEIN NST1-RELATED"/>
    <property type="match status" value="1"/>
</dbReference>
<evidence type="ECO:0000256" key="4">
    <source>
        <dbReference type="ARBA" id="ARBA00020733"/>
    </source>
</evidence>
<feature type="region of interest" description="Disordered" evidence="9">
    <location>
        <begin position="1"/>
        <end position="241"/>
    </location>
</feature>
<keyword evidence="11" id="KW-1185">Reference proteome</keyword>
<dbReference type="CDD" id="cd22249">
    <property type="entry name" value="UDM1_RNF168_RNF169-like"/>
    <property type="match status" value="1"/>
</dbReference>
<evidence type="ECO:0000256" key="6">
    <source>
        <dbReference type="ARBA" id="ARBA00023016"/>
    </source>
</evidence>
<comment type="caution">
    <text evidence="10">The sequence shown here is derived from an EMBL/GenBank/DDBJ whole genome shotgun (WGS) entry which is preliminary data.</text>
</comment>
<feature type="compositionally biased region" description="Polar residues" evidence="9">
    <location>
        <begin position="107"/>
        <end position="118"/>
    </location>
</feature>
<comment type="subcellular location">
    <subcellularLocation>
        <location evidence="2 8">Cytoplasm</location>
    </subcellularLocation>
</comment>
<feature type="compositionally biased region" description="Acidic residues" evidence="9">
    <location>
        <begin position="362"/>
        <end position="389"/>
    </location>
</feature>
<evidence type="ECO:0000313" key="10">
    <source>
        <dbReference type="EMBL" id="MDI1493042.1"/>
    </source>
</evidence>
<evidence type="ECO:0000256" key="7">
    <source>
        <dbReference type="ARBA" id="ARBA00023054"/>
    </source>
</evidence>
<feature type="compositionally biased region" description="Polar residues" evidence="9">
    <location>
        <begin position="908"/>
        <end position="932"/>
    </location>
</feature>
<feature type="compositionally biased region" description="Polar residues" evidence="9">
    <location>
        <begin position="17"/>
        <end position="59"/>
    </location>
</feature>
<dbReference type="EMBL" id="JAPUFD010000022">
    <property type="protein sequence ID" value="MDI1493042.1"/>
    <property type="molecule type" value="Genomic_DNA"/>
</dbReference>
<evidence type="ECO:0000313" key="11">
    <source>
        <dbReference type="Proteomes" id="UP001161017"/>
    </source>
</evidence>
<protein>
    <recommendedName>
        <fullName evidence="4 8">Stress response protein NST1</fullName>
    </recommendedName>
</protein>
<feature type="compositionally biased region" description="Polar residues" evidence="9">
    <location>
        <begin position="1054"/>
        <end position="1064"/>
    </location>
</feature>
<feature type="compositionally biased region" description="Basic and acidic residues" evidence="9">
    <location>
        <begin position="1002"/>
        <end position="1021"/>
    </location>
</feature>
<dbReference type="PANTHER" id="PTHR31780:SF10">
    <property type="entry name" value="LD36051P"/>
    <property type="match status" value="1"/>
</dbReference>
<accession>A0AA43QVG4</accession>
<comment type="function">
    <text evidence="1 8">May act as a negative regulator of salt tolerance.</text>
</comment>
<evidence type="ECO:0000256" key="9">
    <source>
        <dbReference type="SAM" id="MobiDB-lite"/>
    </source>
</evidence>
<dbReference type="InterPro" id="IPR025279">
    <property type="entry name" value="NST1"/>
</dbReference>
<feature type="compositionally biased region" description="Polar residues" evidence="9">
    <location>
        <begin position="848"/>
        <end position="871"/>
    </location>
</feature>
<organism evidence="10 11">
    <name type="scientific">Ramalina farinacea</name>
    <dbReference type="NCBI Taxonomy" id="258253"/>
    <lineage>
        <taxon>Eukaryota</taxon>
        <taxon>Fungi</taxon>
        <taxon>Dikarya</taxon>
        <taxon>Ascomycota</taxon>
        <taxon>Pezizomycotina</taxon>
        <taxon>Lecanoromycetes</taxon>
        <taxon>OSLEUM clade</taxon>
        <taxon>Lecanoromycetidae</taxon>
        <taxon>Lecanorales</taxon>
        <taxon>Lecanorineae</taxon>
        <taxon>Ramalinaceae</taxon>
        <taxon>Ramalina</taxon>
    </lineage>
</organism>
<feature type="region of interest" description="Disordered" evidence="9">
    <location>
        <begin position="437"/>
        <end position="499"/>
    </location>
</feature>
<dbReference type="Pfam" id="PF13945">
    <property type="entry name" value="NST1"/>
    <property type="match status" value="1"/>
</dbReference>
<feature type="compositionally biased region" description="Basic and acidic residues" evidence="9">
    <location>
        <begin position="545"/>
        <end position="558"/>
    </location>
</feature>
<feature type="region of interest" description="Disordered" evidence="9">
    <location>
        <begin position="1190"/>
        <end position="1241"/>
    </location>
</feature>
<evidence type="ECO:0000256" key="3">
    <source>
        <dbReference type="ARBA" id="ARBA00007112"/>
    </source>
</evidence>
<evidence type="ECO:0000256" key="1">
    <source>
        <dbReference type="ARBA" id="ARBA00002545"/>
    </source>
</evidence>
<evidence type="ECO:0000256" key="2">
    <source>
        <dbReference type="ARBA" id="ARBA00004496"/>
    </source>
</evidence>
<name>A0AA43QVG4_9LECA</name>
<keyword evidence="5 8" id="KW-0963">Cytoplasm</keyword>
<feature type="compositionally biased region" description="Polar residues" evidence="9">
    <location>
        <begin position="153"/>
        <end position="170"/>
    </location>
</feature>
<feature type="region of interest" description="Disordered" evidence="9">
    <location>
        <begin position="324"/>
        <end position="395"/>
    </location>
</feature>
<gene>
    <name evidence="10" type="primary">NST1</name>
    <name evidence="10" type="ORF">OHK93_004826</name>
</gene>
<comment type="similarity">
    <text evidence="3 8">Belongs to the NST1 family.</text>
</comment>
<feature type="compositionally biased region" description="Low complexity" evidence="9">
    <location>
        <begin position="777"/>
        <end position="795"/>
    </location>
</feature>
<dbReference type="InterPro" id="IPR051195">
    <property type="entry name" value="Fungal_stress_NST1"/>
</dbReference>
<evidence type="ECO:0000256" key="5">
    <source>
        <dbReference type="ARBA" id="ARBA00022490"/>
    </source>
</evidence>
<proteinExistence type="inferred from homology"/>
<keyword evidence="6 8" id="KW-0346">Stress response</keyword>
<evidence type="ECO:0000256" key="8">
    <source>
        <dbReference type="RuleBase" id="RU049441"/>
    </source>
</evidence>